<feature type="domain" description="Histidine kinase/HSP90-like ATPase" evidence="2">
    <location>
        <begin position="30"/>
        <end position="129"/>
    </location>
</feature>
<sequence>MPAPAGAASTVYTDLDGAIASARDFTASFLLAKVAEGAVVRPRTVEDARLVVSELVTNVVRHASGPCRVDVSLMSGMLEIAVSDTYEVPPIARAPDPSRIGQHGMEIVLALCESLDVEPLSSGKRVRARLAVK</sequence>
<dbReference type="Proteomes" id="UP001174050">
    <property type="component" value="Unassembled WGS sequence"/>
</dbReference>
<dbReference type="CDD" id="cd16936">
    <property type="entry name" value="HATPase_RsbW-like"/>
    <property type="match status" value="1"/>
</dbReference>
<keyword evidence="1" id="KW-0808">Transferase</keyword>
<accession>A0ABT7Z1F2</accession>
<keyword evidence="3" id="KW-0067">ATP-binding</keyword>
<comment type="caution">
    <text evidence="3">The sequence shown here is derived from an EMBL/GenBank/DDBJ whole genome shotgun (WGS) entry which is preliminary data.</text>
</comment>
<name>A0ABT7Z1F2_9ACTN</name>
<dbReference type="PANTHER" id="PTHR35526">
    <property type="entry name" value="ANTI-SIGMA-F FACTOR RSBW-RELATED"/>
    <property type="match status" value="1"/>
</dbReference>
<evidence type="ECO:0000313" key="3">
    <source>
        <dbReference type="EMBL" id="MDN3293327.1"/>
    </source>
</evidence>
<gene>
    <name evidence="3" type="ORF">QWM81_04540</name>
</gene>
<protein>
    <submittedName>
        <fullName evidence="3">ATP-binding protein</fullName>
    </submittedName>
</protein>
<dbReference type="PANTHER" id="PTHR35526:SF3">
    <property type="entry name" value="ANTI-SIGMA-F FACTOR RSBW"/>
    <property type="match status" value="1"/>
</dbReference>
<proteinExistence type="predicted"/>
<dbReference type="GO" id="GO:0005524">
    <property type="term" value="F:ATP binding"/>
    <property type="evidence" value="ECO:0007669"/>
    <property type="project" value="UniProtKB-KW"/>
</dbReference>
<dbReference type="Gene3D" id="3.30.565.10">
    <property type="entry name" value="Histidine kinase-like ATPase, C-terminal domain"/>
    <property type="match status" value="1"/>
</dbReference>
<organism evidence="3 4">
    <name type="scientific">Streptomyces ficellus</name>
    <dbReference type="NCBI Taxonomy" id="1977088"/>
    <lineage>
        <taxon>Bacteria</taxon>
        <taxon>Bacillati</taxon>
        <taxon>Actinomycetota</taxon>
        <taxon>Actinomycetes</taxon>
        <taxon>Kitasatosporales</taxon>
        <taxon>Streptomycetaceae</taxon>
        <taxon>Streptomyces</taxon>
    </lineage>
</organism>
<dbReference type="EMBL" id="JAUEPL010000004">
    <property type="protein sequence ID" value="MDN3293327.1"/>
    <property type="molecule type" value="Genomic_DNA"/>
</dbReference>
<keyword evidence="4" id="KW-1185">Reference proteome</keyword>
<keyword evidence="1" id="KW-0418">Kinase</keyword>
<keyword evidence="1" id="KW-0723">Serine/threonine-protein kinase</keyword>
<dbReference type="SUPFAM" id="SSF55874">
    <property type="entry name" value="ATPase domain of HSP90 chaperone/DNA topoisomerase II/histidine kinase"/>
    <property type="match status" value="1"/>
</dbReference>
<evidence type="ECO:0000256" key="1">
    <source>
        <dbReference type="ARBA" id="ARBA00022527"/>
    </source>
</evidence>
<dbReference type="InterPro" id="IPR036890">
    <property type="entry name" value="HATPase_C_sf"/>
</dbReference>
<evidence type="ECO:0000313" key="4">
    <source>
        <dbReference type="Proteomes" id="UP001174050"/>
    </source>
</evidence>
<dbReference type="Pfam" id="PF13581">
    <property type="entry name" value="HATPase_c_2"/>
    <property type="match status" value="1"/>
</dbReference>
<dbReference type="InterPro" id="IPR003594">
    <property type="entry name" value="HATPase_dom"/>
</dbReference>
<reference evidence="3" key="1">
    <citation type="submission" date="2023-06" db="EMBL/GenBank/DDBJ databases">
        <title>WGS-Sequencing of Streptomyces ficellus isolate 21 collected from sand in Gara Djebilet Iron Mine in Algeria.</title>
        <authorList>
            <person name="Zegers G.P."/>
            <person name="Gomez A."/>
            <person name="Gueddou A."/>
            <person name="Zahara A.F."/>
            <person name="Worth M."/>
            <person name="Sevigny J.L."/>
            <person name="Tisa L."/>
        </authorList>
    </citation>
    <scope>NUCLEOTIDE SEQUENCE</scope>
    <source>
        <strain evidence="3">AS11</strain>
    </source>
</reference>
<dbReference type="InterPro" id="IPR050267">
    <property type="entry name" value="Anti-sigma-factor_SerPK"/>
</dbReference>
<dbReference type="RefSeq" id="WP_290110182.1">
    <property type="nucleotide sequence ID" value="NZ_JAUEPL010000004.1"/>
</dbReference>
<keyword evidence="3" id="KW-0547">Nucleotide-binding</keyword>
<evidence type="ECO:0000259" key="2">
    <source>
        <dbReference type="Pfam" id="PF13581"/>
    </source>
</evidence>